<reference evidence="2 3" key="1">
    <citation type="submission" date="2020-03" db="EMBL/GenBank/DDBJ databases">
        <title>Screen low temperature-resistant strains for efficient degradation of petroleum hydrocarbons under the low temperature.</title>
        <authorList>
            <person name="Wang Y."/>
            <person name="Chen J."/>
        </authorList>
    </citation>
    <scope>NUCLEOTIDE SEQUENCE [LARGE SCALE GENOMIC DNA]</scope>
    <source>
        <strain evidence="2 3">KB1</strain>
    </source>
</reference>
<evidence type="ECO:0000259" key="1">
    <source>
        <dbReference type="Pfam" id="PF10756"/>
    </source>
</evidence>
<gene>
    <name evidence="2" type="ORF">G9444_0027</name>
</gene>
<organism evidence="2 3">
    <name type="scientific">Rhodococcus erythropolis</name>
    <name type="common">Arthrobacter picolinophilus</name>
    <dbReference type="NCBI Taxonomy" id="1833"/>
    <lineage>
        <taxon>Bacteria</taxon>
        <taxon>Bacillati</taxon>
        <taxon>Actinomycetota</taxon>
        <taxon>Actinomycetes</taxon>
        <taxon>Mycobacteriales</taxon>
        <taxon>Nocardiaceae</taxon>
        <taxon>Rhodococcus</taxon>
        <taxon>Rhodococcus erythropolis group</taxon>
    </lineage>
</organism>
<evidence type="ECO:0000313" key="3">
    <source>
        <dbReference type="Proteomes" id="UP000502345"/>
    </source>
</evidence>
<protein>
    <submittedName>
        <fullName evidence="2">Membrane protein</fullName>
    </submittedName>
</protein>
<proteinExistence type="predicted"/>
<dbReference type="InterPro" id="IPR019692">
    <property type="entry name" value="CFP-6_PH"/>
</dbReference>
<accession>A0A1Q4JZN5</accession>
<sequence length="163" mass="18129">MLEDEFHPQPRDNVTEVISWATPMGVVYAMFGGGIALAIASIIAPTEPAGRFLLALAVIGLFVMGGLALRQRPRLAVIEDAGTKSIAVQRLRARHEFTREQIDRVRLVRYPRLGRRVPMLEIDIVDRPTDTEKLLIFGRWDLGTSPEDVLDVLAVHGLVPPEK</sequence>
<dbReference type="GeneID" id="64138058"/>
<feature type="domain" description="Low molecular weight protein antigen 6 PH" evidence="1">
    <location>
        <begin position="72"/>
        <end position="156"/>
    </location>
</feature>
<dbReference type="AlphaFoldDB" id="A0A1Q4JZN5"/>
<evidence type="ECO:0000313" key="2">
    <source>
        <dbReference type="EMBL" id="QIP37271.1"/>
    </source>
</evidence>
<dbReference type="Pfam" id="PF10756">
    <property type="entry name" value="bPH_6"/>
    <property type="match status" value="1"/>
</dbReference>
<dbReference type="OrthoDB" id="4381453at2"/>
<dbReference type="Proteomes" id="UP000502345">
    <property type="component" value="Chromosome"/>
</dbReference>
<dbReference type="STRING" id="1833.XU06_00140"/>
<dbReference type="RefSeq" id="WP_003942511.1">
    <property type="nucleotide sequence ID" value="NZ_AP018733.1"/>
</dbReference>
<name>A0A1Q4JZN5_RHOER</name>
<dbReference type="EMBL" id="CP050124">
    <property type="protein sequence ID" value="QIP37271.1"/>
    <property type="molecule type" value="Genomic_DNA"/>
</dbReference>